<dbReference type="AlphaFoldDB" id="A0A1M4XG32"/>
<dbReference type="PANTHER" id="PTHR30217:SF10">
    <property type="entry name" value="23S RRNA 5-HYDROXYCYTIDINE C2501 SYNTHASE"/>
    <property type="match status" value="1"/>
</dbReference>
<name>A0A1M4XG32_9THEO</name>
<dbReference type="Pfam" id="PF12392">
    <property type="entry name" value="DUF3656"/>
    <property type="match status" value="1"/>
</dbReference>
<dbReference type="EMBL" id="FQVH01000008">
    <property type="protein sequence ID" value="SHE92587.1"/>
    <property type="molecule type" value="Genomic_DNA"/>
</dbReference>
<dbReference type="InterPro" id="IPR051454">
    <property type="entry name" value="RNA/ubiquinone_mod_enzymes"/>
</dbReference>
<dbReference type="Pfam" id="PF01136">
    <property type="entry name" value="Peptidase_U32"/>
    <property type="match status" value="2"/>
</dbReference>
<organism evidence="2 3">
    <name type="scientific">Caldanaerobius fijiensis DSM 17918</name>
    <dbReference type="NCBI Taxonomy" id="1121256"/>
    <lineage>
        <taxon>Bacteria</taxon>
        <taxon>Bacillati</taxon>
        <taxon>Bacillota</taxon>
        <taxon>Clostridia</taxon>
        <taxon>Thermoanaerobacterales</taxon>
        <taxon>Thermoanaerobacteraceae</taxon>
        <taxon>Caldanaerobius</taxon>
    </lineage>
</organism>
<dbReference type="PROSITE" id="PS01276">
    <property type="entry name" value="PEPTIDASE_U32"/>
    <property type="match status" value="1"/>
</dbReference>
<dbReference type="InterPro" id="IPR020988">
    <property type="entry name" value="Pept_U32_collagenase"/>
</dbReference>
<gene>
    <name evidence="2" type="ORF">SAMN02746089_01010</name>
</gene>
<evidence type="ECO:0000313" key="2">
    <source>
        <dbReference type="EMBL" id="SHE92587.1"/>
    </source>
</evidence>
<dbReference type="Proteomes" id="UP000184088">
    <property type="component" value="Unassembled WGS sequence"/>
</dbReference>
<sequence>MRVELLAPAGSWDALVAAVQNGADAVYAGGTAFSARAYAQNFDRDTLKKAIDYCHLYGKKLYMTVNTLVDDGELKEMVSYAADAYKMGVDAFIVQDLGAAKVMIDMGLPVHASTQMTVHNTEGVKFLHRMGFKRVVLARELTLDEIRNITANTPMEIEVFVHGALCVSYSGQCLLSSLIGGRSGNRGRCAQPCRKLYQLVYGGKAIGDARYLLSMKDLNTIDWLKDIVNAGVASLKVEGRMKRPEYVATVIRAYRSALDGMLSEQDRRDLEAIFNRKFTRGYILGENPEDVVNPESPKNRGVYVGRLLSVKKGIGSFDFDVTVSVGDGIMIGDTGFTISAIFKNGKKVDKADGRVEIPVKDVKPGDVYRTFDARLIDRARKSYEDIYGQKISVKARAEIRLNQPMKLVVWDGKNTVEVKGFVDVEKAVKKPLEPVRVKEQIQKTGSTPYAISCVDVDMDEGVILPISEINSVRRRALDELTLARCFTGQRTLKEPEYRVNPVPVEDRVKLYAKVKIVQDAEKAVEAGIDGIYFQSMDAEEMIKVLDMCVSKGVEFAWALPYITRNELLKDIMDTAKKLAHQGVKRAVISNMGLVQPLKSEGFILDGDYTLNVFNSQTAYVLRQQGVDVITLSPELKLSQIREIAYRVGGKLMVITHGYIPAMITPYNPVKKVLDQGIWGLRDQTGAVFPVETEGRPDGLNGENYTIIYNSRPLFMADKIDDVLRTGVKNLRLDFPIKGSNVYDVVRCYRSCLDGDFKCADIIKRKILDFTRGHFYKGVE</sequence>
<dbReference type="PANTHER" id="PTHR30217">
    <property type="entry name" value="PEPTIDASE U32 FAMILY"/>
    <property type="match status" value="1"/>
</dbReference>
<keyword evidence="2" id="KW-0378">Hydrolase</keyword>
<evidence type="ECO:0000313" key="3">
    <source>
        <dbReference type="Proteomes" id="UP000184088"/>
    </source>
</evidence>
<dbReference type="STRING" id="1121256.SAMN02746089_01010"/>
<dbReference type="GO" id="GO:0008233">
    <property type="term" value="F:peptidase activity"/>
    <property type="evidence" value="ECO:0007669"/>
    <property type="project" value="UniProtKB-KW"/>
</dbReference>
<dbReference type="InterPro" id="IPR001539">
    <property type="entry name" value="Peptidase_U32"/>
</dbReference>
<dbReference type="GO" id="GO:0006508">
    <property type="term" value="P:proteolysis"/>
    <property type="evidence" value="ECO:0007669"/>
    <property type="project" value="UniProtKB-KW"/>
</dbReference>
<proteinExistence type="predicted"/>
<evidence type="ECO:0000259" key="1">
    <source>
        <dbReference type="Pfam" id="PF12392"/>
    </source>
</evidence>
<reference evidence="2 3" key="1">
    <citation type="submission" date="2016-11" db="EMBL/GenBank/DDBJ databases">
        <authorList>
            <person name="Jaros S."/>
            <person name="Januszkiewicz K."/>
            <person name="Wedrychowicz H."/>
        </authorList>
    </citation>
    <scope>NUCLEOTIDE SEQUENCE [LARGE SCALE GENOMIC DNA]</scope>
    <source>
        <strain evidence="2 3">DSM 17918</strain>
    </source>
</reference>
<dbReference type="OrthoDB" id="9807498at2"/>
<keyword evidence="3" id="KW-1185">Reference proteome</keyword>
<dbReference type="RefSeq" id="WP_073342282.1">
    <property type="nucleotide sequence ID" value="NZ_FQVH01000008.1"/>
</dbReference>
<accession>A0A1M4XG32</accession>
<keyword evidence="2" id="KW-0645">Protease</keyword>
<protein>
    <submittedName>
        <fullName evidence="2">Putative protease</fullName>
    </submittedName>
</protein>
<feature type="domain" description="Peptidase U32 collagenase" evidence="1">
    <location>
        <begin position="367"/>
        <end position="484"/>
    </location>
</feature>